<feature type="transmembrane region" description="Helical" evidence="1">
    <location>
        <begin position="44"/>
        <end position="70"/>
    </location>
</feature>
<gene>
    <name evidence="2" type="ORF">BDV40DRAFT_262978</name>
</gene>
<keyword evidence="1" id="KW-0472">Membrane</keyword>
<evidence type="ECO:0000313" key="2">
    <source>
        <dbReference type="EMBL" id="KAE8163506.1"/>
    </source>
</evidence>
<keyword evidence="1" id="KW-1133">Transmembrane helix</keyword>
<keyword evidence="1" id="KW-0812">Transmembrane</keyword>
<sequence>MGFLLCDGHGGRGWFVGKGVKFSFPGGFFCLYYGLLGLDGELMWLVPFFFFFYSSFSILSGTLVGCFVCVERML</sequence>
<dbReference type="AlphaFoldDB" id="A0A5N6UXU4"/>
<evidence type="ECO:0000313" key="3">
    <source>
        <dbReference type="Proteomes" id="UP000326950"/>
    </source>
</evidence>
<evidence type="ECO:0000256" key="1">
    <source>
        <dbReference type="SAM" id="Phobius"/>
    </source>
</evidence>
<protein>
    <submittedName>
        <fullName evidence="2">Uncharacterized protein</fullName>
    </submittedName>
</protein>
<accession>A0A5N6UXU4</accession>
<organism evidence="2 3">
    <name type="scientific">Aspergillus tamarii</name>
    <dbReference type="NCBI Taxonomy" id="41984"/>
    <lineage>
        <taxon>Eukaryota</taxon>
        <taxon>Fungi</taxon>
        <taxon>Dikarya</taxon>
        <taxon>Ascomycota</taxon>
        <taxon>Pezizomycotina</taxon>
        <taxon>Eurotiomycetes</taxon>
        <taxon>Eurotiomycetidae</taxon>
        <taxon>Eurotiales</taxon>
        <taxon>Aspergillaceae</taxon>
        <taxon>Aspergillus</taxon>
        <taxon>Aspergillus subgen. Circumdati</taxon>
    </lineage>
</organism>
<dbReference type="Proteomes" id="UP000326950">
    <property type="component" value="Unassembled WGS sequence"/>
</dbReference>
<name>A0A5N6UXU4_ASPTM</name>
<reference evidence="2 3" key="1">
    <citation type="submission" date="2019-04" db="EMBL/GenBank/DDBJ databases">
        <title>Friends and foes A comparative genomics study of 23 Aspergillus species from section Flavi.</title>
        <authorList>
            <consortium name="DOE Joint Genome Institute"/>
            <person name="Kjaerbolling I."/>
            <person name="Vesth T."/>
            <person name="Frisvad J.C."/>
            <person name="Nybo J.L."/>
            <person name="Theobald S."/>
            <person name="Kildgaard S."/>
            <person name="Isbrandt T."/>
            <person name="Kuo A."/>
            <person name="Sato A."/>
            <person name="Lyhne E.K."/>
            <person name="Kogle M.E."/>
            <person name="Wiebenga A."/>
            <person name="Kun R.S."/>
            <person name="Lubbers R.J."/>
            <person name="Makela M.R."/>
            <person name="Barry K."/>
            <person name="Chovatia M."/>
            <person name="Clum A."/>
            <person name="Daum C."/>
            <person name="Haridas S."/>
            <person name="He G."/>
            <person name="LaButti K."/>
            <person name="Lipzen A."/>
            <person name="Mondo S."/>
            <person name="Riley R."/>
            <person name="Salamov A."/>
            <person name="Simmons B.A."/>
            <person name="Magnuson J.K."/>
            <person name="Henrissat B."/>
            <person name="Mortensen U.H."/>
            <person name="Larsen T.O."/>
            <person name="Devries R.P."/>
            <person name="Grigoriev I.V."/>
            <person name="Machida M."/>
            <person name="Baker S.E."/>
            <person name="Andersen M.R."/>
        </authorList>
    </citation>
    <scope>NUCLEOTIDE SEQUENCE [LARGE SCALE GENOMIC DNA]</scope>
    <source>
        <strain evidence="2 3">CBS 117626</strain>
    </source>
</reference>
<dbReference type="EMBL" id="ML738617">
    <property type="protein sequence ID" value="KAE8163506.1"/>
    <property type="molecule type" value="Genomic_DNA"/>
</dbReference>
<keyword evidence="3" id="KW-1185">Reference proteome</keyword>
<feature type="transmembrane region" description="Helical" evidence="1">
    <location>
        <begin position="20"/>
        <end position="38"/>
    </location>
</feature>
<proteinExistence type="predicted"/>